<comment type="caution">
    <text evidence="2">The sequence shown here is derived from an EMBL/GenBank/DDBJ whole genome shotgun (WGS) entry which is preliminary data.</text>
</comment>
<dbReference type="OrthoDB" id="8964991at2759"/>
<feature type="region of interest" description="Disordered" evidence="1">
    <location>
        <begin position="39"/>
        <end position="120"/>
    </location>
</feature>
<accession>A0A8T2NGV3</accession>
<dbReference type="AlphaFoldDB" id="A0A8T2NGV3"/>
<dbReference type="Proteomes" id="UP000824540">
    <property type="component" value="Unassembled WGS sequence"/>
</dbReference>
<name>A0A8T2NGV3_9TELE</name>
<feature type="compositionally biased region" description="Polar residues" evidence="1">
    <location>
        <begin position="106"/>
        <end position="120"/>
    </location>
</feature>
<dbReference type="EMBL" id="JAFBMS010000053">
    <property type="protein sequence ID" value="KAG9339489.1"/>
    <property type="molecule type" value="Genomic_DNA"/>
</dbReference>
<gene>
    <name evidence="2" type="ORF">JZ751_023629</name>
</gene>
<evidence type="ECO:0000313" key="3">
    <source>
        <dbReference type="Proteomes" id="UP000824540"/>
    </source>
</evidence>
<feature type="compositionally biased region" description="Basic and acidic residues" evidence="1">
    <location>
        <begin position="263"/>
        <end position="280"/>
    </location>
</feature>
<protein>
    <submittedName>
        <fullName evidence="2">Uncharacterized protein</fullName>
    </submittedName>
</protein>
<sequence length="366" mass="41443">MNSSKRTTGKKMPNRAKINKSGLNENAQVARVENLDTCVENGSPSRKIEETNVIPTGRQLPRTPVKRTSLGEKKDADENVPRSDFEEVAGNTGKVGFSKPDVPEQHQLNEGQNKVNRRPSTISVTSRHLEEMEPDCFIQGMVGYQWTQEDLEFVQRTKNGRQIQQLKSELSTLLKQLEEEHKKRDLALAAREKMLVDHPEIAAFGVTVQLARDFLRQKLGASDVEALEPESLLEQIQIADVQQATRIKRAAVTGLEKRLAKTEKVRKQQEKQNQESERQKKSILQKQAKVDGLNNELSELKSQLSQAEAALRDKQKQVEAMKALEPAVKESEVDMAKVVRRSKRIAKRKENFLERDAILKKISALN</sequence>
<evidence type="ECO:0000256" key="1">
    <source>
        <dbReference type="SAM" id="MobiDB-lite"/>
    </source>
</evidence>
<feature type="compositionally biased region" description="Basic residues" evidence="1">
    <location>
        <begin position="7"/>
        <end position="18"/>
    </location>
</feature>
<feature type="region of interest" description="Disordered" evidence="1">
    <location>
        <begin position="1"/>
        <end position="25"/>
    </location>
</feature>
<proteinExistence type="predicted"/>
<organism evidence="2 3">
    <name type="scientific">Albula glossodonta</name>
    <name type="common">roundjaw bonefish</name>
    <dbReference type="NCBI Taxonomy" id="121402"/>
    <lineage>
        <taxon>Eukaryota</taxon>
        <taxon>Metazoa</taxon>
        <taxon>Chordata</taxon>
        <taxon>Craniata</taxon>
        <taxon>Vertebrata</taxon>
        <taxon>Euteleostomi</taxon>
        <taxon>Actinopterygii</taxon>
        <taxon>Neopterygii</taxon>
        <taxon>Teleostei</taxon>
        <taxon>Albuliformes</taxon>
        <taxon>Albulidae</taxon>
        <taxon>Albula</taxon>
    </lineage>
</organism>
<reference evidence="2" key="1">
    <citation type="thesis" date="2021" institute="BYU ScholarsArchive" country="Provo, UT, USA">
        <title>Applications of and Algorithms for Genome Assembly and Genomic Analyses with an Emphasis on Marine Teleosts.</title>
        <authorList>
            <person name="Pickett B.D."/>
        </authorList>
    </citation>
    <scope>NUCLEOTIDE SEQUENCE</scope>
    <source>
        <strain evidence="2">HI-2016</strain>
    </source>
</reference>
<keyword evidence="3" id="KW-1185">Reference proteome</keyword>
<feature type="compositionally biased region" description="Basic and acidic residues" evidence="1">
    <location>
        <begin position="69"/>
        <end position="85"/>
    </location>
</feature>
<evidence type="ECO:0000313" key="2">
    <source>
        <dbReference type="EMBL" id="KAG9339489.1"/>
    </source>
</evidence>
<feature type="region of interest" description="Disordered" evidence="1">
    <location>
        <begin position="263"/>
        <end position="282"/>
    </location>
</feature>